<dbReference type="UniPathway" id="UPA00068">
    <property type="reaction ID" value="UER00107"/>
</dbReference>
<evidence type="ECO:0000256" key="2">
    <source>
        <dbReference type="ARBA" id="ARBA00022571"/>
    </source>
</evidence>
<dbReference type="InterPro" id="IPR037528">
    <property type="entry name" value="ArgB"/>
</dbReference>
<feature type="domain" description="Aspartate/glutamate/uridylate kinase" evidence="10">
    <location>
        <begin position="4"/>
        <end position="233"/>
    </location>
</feature>
<feature type="site" description="Transition state stabilizer" evidence="9">
    <location>
        <position position="8"/>
    </location>
</feature>
<dbReference type="AlphaFoldDB" id="A0A1I1SD73"/>
<accession>A0A1I1SD73</accession>
<evidence type="ECO:0000256" key="7">
    <source>
        <dbReference type="ARBA" id="ARBA00022840"/>
    </source>
</evidence>
<gene>
    <name evidence="9" type="primary">argB</name>
    <name evidence="11" type="ORF">SAMN05216238_101370</name>
</gene>
<evidence type="ECO:0000256" key="6">
    <source>
        <dbReference type="ARBA" id="ARBA00022777"/>
    </source>
</evidence>
<evidence type="ECO:0000256" key="1">
    <source>
        <dbReference type="ARBA" id="ARBA00004828"/>
    </source>
</evidence>
<comment type="function">
    <text evidence="9">Catalyzes the ATP-dependent phosphorylation of N-acetyl-L-glutamate.</text>
</comment>
<organism evidence="11 12">
    <name type="scientific">Lentibacillus persicus</name>
    <dbReference type="NCBI Taxonomy" id="640948"/>
    <lineage>
        <taxon>Bacteria</taxon>
        <taxon>Bacillati</taxon>
        <taxon>Bacillota</taxon>
        <taxon>Bacilli</taxon>
        <taxon>Bacillales</taxon>
        <taxon>Bacillaceae</taxon>
        <taxon>Lentibacillus</taxon>
    </lineage>
</organism>
<proteinExistence type="inferred from homology"/>
<dbReference type="InterPro" id="IPR001048">
    <property type="entry name" value="Asp/Glu/Uridylate_kinase"/>
</dbReference>
<feature type="binding site" evidence="9">
    <location>
        <position position="63"/>
    </location>
    <ligand>
        <name>substrate</name>
    </ligand>
</feature>
<feature type="site" description="Transition state stabilizer" evidence="9">
    <location>
        <position position="215"/>
    </location>
</feature>
<reference evidence="12" key="1">
    <citation type="submission" date="2016-10" db="EMBL/GenBank/DDBJ databases">
        <authorList>
            <person name="Varghese N."/>
            <person name="Submissions S."/>
        </authorList>
    </citation>
    <scope>NUCLEOTIDE SEQUENCE [LARGE SCALE GENOMIC DNA]</scope>
    <source>
        <strain evidence="12">DSM 22530</strain>
    </source>
</reference>
<keyword evidence="3 9" id="KW-0028">Amino-acid biosynthesis</keyword>
<dbReference type="SUPFAM" id="SSF53633">
    <property type="entry name" value="Carbamate kinase-like"/>
    <property type="match status" value="1"/>
</dbReference>
<dbReference type="PIRSF" id="PIRSF000728">
    <property type="entry name" value="NAGK"/>
    <property type="match status" value="1"/>
</dbReference>
<dbReference type="GO" id="GO:0003991">
    <property type="term" value="F:acetylglutamate kinase activity"/>
    <property type="evidence" value="ECO:0007669"/>
    <property type="project" value="UniProtKB-UniRule"/>
</dbReference>
<dbReference type="EC" id="2.7.2.8" evidence="9"/>
<dbReference type="NCBIfam" id="TIGR00761">
    <property type="entry name" value="argB"/>
    <property type="match status" value="1"/>
</dbReference>
<keyword evidence="5 9" id="KW-0547">Nucleotide-binding</keyword>
<sequence>MQEIAVIKCGGSIVDDLSDQFFHNIKTLQQNGVQPVIVHGGGPAIQKMLDTLEIDFSFIDGLRTTSEAAMDIVEMVLSGQINNLITRKLNQAGIQAAGFSGSDAHLIQCKPIDFATYGYVGEVTAVNARFLEKISSRGTVPVIAPIALSQDGERYNVNADTAAGAIAQAAGAGELVFVTDVPGIIENGALRQSTSESEIEALISEGVIDGGMIPKVKAALSCLSDSLQHVMIADANQVMGQDGFTGTRITKNEGATTDDSTVSNI</sequence>
<dbReference type="InterPro" id="IPR036393">
    <property type="entry name" value="AceGlu_kinase-like_sf"/>
</dbReference>
<keyword evidence="12" id="KW-1185">Reference proteome</keyword>
<dbReference type="OrthoDB" id="9803155at2"/>
<keyword evidence="2 9" id="KW-0055">Arginine biosynthesis</keyword>
<dbReference type="PANTHER" id="PTHR23342:SF0">
    <property type="entry name" value="N-ACETYLGLUTAMATE SYNTHASE, MITOCHONDRIAL"/>
    <property type="match status" value="1"/>
</dbReference>
<keyword evidence="4 9" id="KW-0808">Transferase</keyword>
<dbReference type="GO" id="GO:0005737">
    <property type="term" value="C:cytoplasm"/>
    <property type="evidence" value="ECO:0007669"/>
    <property type="project" value="UniProtKB-SubCell"/>
</dbReference>
<dbReference type="CDD" id="cd04238">
    <property type="entry name" value="AAK_NAGK-like"/>
    <property type="match status" value="1"/>
</dbReference>
<dbReference type="InterPro" id="IPR004662">
    <property type="entry name" value="AcgluKinase_fam"/>
</dbReference>
<feature type="binding site" evidence="9">
    <location>
        <begin position="41"/>
        <end position="42"/>
    </location>
    <ligand>
        <name>substrate</name>
    </ligand>
</feature>
<comment type="similarity">
    <text evidence="9">Belongs to the acetylglutamate kinase family. ArgB subfamily.</text>
</comment>
<dbReference type="Proteomes" id="UP000199474">
    <property type="component" value="Unassembled WGS sequence"/>
</dbReference>
<dbReference type="HAMAP" id="MF_00082">
    <property type="entry name" value="ArgB"/>
    <property type="match status" value="1"/>
</dbReference>
<evidence type="ECO:0000256" key="9">
    <source>
        <dbReference type="HAMAP-Rule" id="MF_00082"/>
    </source>
</evidence>
<feature type="binding site" evidence="9">
    <location>
        <position position="156"/>
    </location>
    <ligand>
        <name>substrate</name>
    </ligand>
</feature>
<name>A0A1I1SD73_9BACI</name>
<dbReference type="PANTHER" id="PTHR23342">
    <property type="entry name" value="N-ACETYLGLUTAMATE SYNTHASE"/>
    <property type="match status" value="1"/>
</dbReference>
<comment type="pathway">
    <text evidence="1 9">Amino-acid biosynthesis; L-arginine biosynthesis; N(2)-acetyl-L-ornithine from L-glutamate: step 2/4.</text>
</comment>
<dbReference type="FunFam" id="3.40.1160.10:FF:000004">
    <property type="entry name" value="Acetylglutamate kinase"/>
    <property type="match status" value="1"/>
</dbReference>
<keyword evidence="7 9" id="KW-0067">ATP-binding</keyword>
<evidence type="ECO:0000313" key="12">
    <source>
        <dbReference type="Proteomes" id="UP000199474"/>
    </source>
</evidence>
<evidence type="ECO:0000259" key="10">
    <source>
        <dbReference type="Pfam" id="PF00696"/>
    </source>
</evidence>
<comment type="subcellular location">
    <subcellularLocation>
        <location evidence="9">Cytoplasm</location>
    </subcellularLocation>
</comment>
<protein>
    <recommendedName>
        <fullName evidence="9">Acetylglutamate kinase</fullName>
        <ecNumber evidence="9">2.7.2.8</ecNumber>
    </recommendedName>
    <alternativeName>
        <fullName evidence="9">N-acetyl-L-glutamate 5-phosphotransferase</fullName>
    </alternativeName>
    <alternativeName>
        <fullName evidence="9">NAG kinase</fullName>
        <shortName evidence="9">NAGK</shortName>
    </alternativeName>
</protein>
<dbReference type="Pfam" id="PF00696">
    <property type="entry name" value="AA_kinase"/>
    <property type="match status" value="1"/>
</dbReference>
<keyword evidence="9" id="KW-0963">Cytoplasm</keyword>
<evidence type="ECO:0000256" key="4">
    <source>
        <dbReference type="ARBA" id="ARBA00022679"/>
    </source>
</evidence>
<evidence type="ECO:0000313" key="11">
    <source>
        <dbReference type="EMBL" id="SFD44435.1"/>
    </source>
</evidence>
<dbReference type="GO" id="GO:0042450">
    <property type="term" value="P:L-arginine biosynthetic process via ornithine"/>
    <property type="evidence" value="ECO:0007669"/>
    <property type="project" value="UniProtKB-UniRule"/>
</dbReference>
<evidence type="ECO:0000256" key="8">
    <source>
        <dbReference type="ARBA" id="ARBA00048141"/>
    </source>
</evidence>
<evidence type="ECO:0000256" key="5">
    <source>
        <dbReference type="ARBA" id="ARBA00022741"/>
    </source>
</evidence>
<dbReference type="GO" id="GO:0005524">
    <property type="term" value="F:ATP binding"/>
    <property type="evidence" value="ECO:0007669"/>
    <property type="project" value="UniProtKB-UniRule"/>
</dbReference>
<comment type="catalytic activity">
    <reaction evidence="8 9">
        <text>N-acetyl-L-glutamate + ATP = N-acetyl-L-glutamyl 5-phosphate + ADP</text>
        <dbReference type="Rhea" id="RHEA:14629"/>
        <dbReference type="ChEBI" id="CHEBI:30616"/>
        <dbReference type="ChEBI" id="CHEBI:44337"/>
        <dbReference type="ChEBI" id="CHEBI:57936"/>
        <dbReference type="ChEBI" id="CHEBI:456216"/>
        <dbReference type="EC" id="2.7.2.8"/>
    </reaction>
</comment>
<dbReference type="EMBL" id="FOMR01000001">
    <property type="protein sequence ID" value="SFD44435.1"/>
    <property type="molecule type" value="Genomic_DNA"/>
</dbReference>
<dbReference type="STRING" id="640948.SAMN05216238_101370"/>
<keyword evidence="6 9" id="KW-0418">Kinase</keyword>
<dbReference type="Gene3D" id="3.40.1160.10">
    <property type="entry name" value="Acetylglutamate kinase-like"/>
    <property type="match status" value="1"/>
</dbReference>
<dbReference type="RefSeq" id="WP_090080428.1">
    <property type="nucleotide sequence ID" value="NZ_FOMR01000001.1"/>
</dbReference>
<evidence type="ECO:0000256" key="3">
    <source>
        <dbReference type="ARBA" id="ARBA00022605"/>
    </source>
</evidence>